<evidence type="ECO:0000259" key="1">
    <source>
        <dbReference type="Pfam" id="PF18288"/>
    </source>
</evidence>
<feature type="domain" description="Fumarylacetoacetase N-terminal" evidence="1">
    <location>
        <begin position="1"/>
        <end position="77"/>
    </location>
</feature>
<proteinExistence type="predicted"/>
<dbReference type="EC" id="3.7.1.2" evidence="2"/>
<dbReference type="PANTHER" id="PTHR43211:SF1">
    <property type="entry name" value="BLL6422 PROTEIN"/>
    <property type="match status" value="1"/>
</dbReference>
<sequence>MKLATLKDSTRDGKLVVVSKDLTRCSEVGHIARTLQAALDDWAYVAPRLQQVAIGVESGSQPTMRFHEHDAASPLPRAFFWTGGSGGFSGPRDSLSLVEGASDIAVTAQLALITGDVEAQVASADAKDAVLLVLLASDISVGEGRAVSTFSPVAVTPDELREGWNSGDLSLLVRRNGKAFDGGSNGKQEPASVIAAAAALHPLLAGSIIGTGLGKTEGALSIGDTLRIEMNDRTGHSIFGAIEQTVKTRGK</sequence>
<keyword evidence="3" id="KW-1185">Reference proteome</keyword>
<dbReference type="RefSeq" id="WP_018326494.1">
    <property type="nucleotide sequence ID" value="NZ_JACHBK010000002.1"/>
</dbReference>
<gene>
    <name evidence="2" type="ORF">GGD55_000692</name>
</gene>
<dbReference type="Gene3D" id="3.90.850.10">
    <property type="entry name" value="Fumarylacetoacetase-like, C-terminal domain"/>
    <property type="match status" value="1"/>
</dbReference>
<keyword evidence="2" id="KW-0378">Hydrolase</keyword>
<protein>
    <submittedName>
        <fullName evidence="2">Fumarylacetoacetate (FAA) hydrolase</fullName>
        <ecNumber evidence="2">3.7.1.2</ecNumber>
    </submittedName>
</protein>
<dbReference type="EMBL" id="JACHBK010000002">
    <property type="protein sequence ID" value="MBB5534021.1"/>
    <property type="molecule type" value="Genomic_DNA"/>
</dbReference>
<dbReference type="Pfam" id="PF18288">
    <property type="entry name" value="FAA_hydro_N_2"/>
    <property type="match status" value="1"/>
</dbReference>
<dbReference type="SUPFAM" id="SSF56529">
    <property type="entry name" value="FAH"/>
    <property type="match status" value="1"/>
</dbReference>
<evidence type="ECO:0000313" key="2">
    <source>
        <dbReference type="EMBL" id="MBB5534021.1"/>
    </source>
</evidence>
<dbReference type="GO" id="GO:0004334">
    <property type="term" value="F:fumarylacetoacetase activity"/>
    <property type="evidence" value="ECO:0007669"/>
    <property type="project" value="UniProtKB-EC"/>
</dbReference>
<reference evidence="2 3" key="1">
    <citation type="submission" date="2020-08" db="EMBL/GenBank/DDBJ databases">
        <title>Genomic Encyclopedia of Type Strains, Phase IV (KMG-V): Genome sequencing to study the core and pangenomes of soil and plant-associated prokaryotes.</title>
        <authorList>
            <person name="Whitman W."/>
        </authorList>
    </citation>
    <scope>NUCLEOTIDE SEQUENCE [LARGE SCALE GENOMIC DNA]</scope>
    <source>
        <strain evidence="2 3">SEMIA 4084</strain>
    </source>
</reference>
<comment type="caution">
    <text evidence="2">The sequence shown here is derived from an EMBL/GenBank/DDBJ whole genome shotgun (WGS) entry which is preliminary data.</text>
</comment>
<dbReference type="Proteomes" id="UP000585507">
    <property type="component" value="Unassembled WGS sequence"/>
</dbReference>
<accession>A0A7W8X6W2</accession>
<organism evidence="2 3">
    <name type="scientific">Rhizobium giardinii</name>
    <dbReference type="NCBI Taxonomy" id="56731"/>
    <lineage>
        <taxon>Bacteria</taxon>
        <taxon>Pseudomonadati</taxon>
        <taxon>Pseudomonadota</taxon>
        <taxon>Alphaproteobacteria</taxon>
        <taxon>Hyphomicrobiales</taxon>
        <taxon>Rhizobiaceae</taxon>
        <taxon>Rhizobium/Agrobacterium group</taxon>
        <taxon>Rhizobium</taxon>
    </lineage>
</organism>
<dbReference type="PANTHER" id="PTHR43211">
    <property type="entry name" value="FUMARYLACETOACETATE HYDROLASE"/>
    <property type="match status" value="1"/>
</dbReference>
<name>A0A7W8X6W2_9HYPH</name>
<dbReference type="InterPro" id="IPR041072">
    <property type="entry name" value="FAA_hydro_N"/>
</dbReference>
<dbReference type="InterPro" id="IPR036663">
    <property type="entry name" value="Fumarylacetoacetase_C_sf"/>
</dbReference>
<dbReference type="AlphaFoldDB" id="A0A7W8X6W2"/>
<evidence type="ECO:0000313" key="3">
    <source>
        <dbReference type="Proteomes" id="UP000585507"/>
    </source>
</evidence>